<keyword evidence="1" id="KW-1133">Transmembrane helix</keyword>
<name>A0A162SAP2_9CRUS</name>
<sequence length="66" mass="7572">MTKMAAENNHRASIATAGCCTVTVVKTSKFAGETMHFHLHRSIYGHRIIQVFFFILYQQLFPPLFL</sequence>
<dbReference type="AlphaFoldDB" id="A0A162SAP2"/>
<dbReference type="Proteomes" id="UP000076858">
    <property type="component" value="Unassembled WGS sequence"/>
</dbReference>
<keyword evidence="3" id="KW-1185">Reference proteome</keyword>
<evidence type="ECO:0000313" key="2">
    <source>
        <dbReference type="EMBL" id="KZS21136.1"/>
    </source>
</evidence>
<evidence type="ECO:0000256" key="1">
    <source>
        <dbReference type="SAM" id="Phobius"/>
    </source>
</evidence>
<keyword evidence="1" id="KW-0812">Transmembrane</keyword>
<feature type="transmembrane region" description="Helical" evidence="1">
    <location>
        <begin position="44"/>
        <end position="61"/>
    </location>
</feature>
<comment type="caution">
    <text evidence="2">The sequence shown here is derived from an EMBL/GenBank/DDBJ whole genome shotgun (WGS) entry which is preliminary data.</text>
</comment>
<reference evidence="2 3" key="1">
    <citation type="submission" date="2016-03" db="EMBL/GenBank/DDBJ databases">
        <title>EvidentialGene: Evidence-directed Construction of Genes on Genomes.</title>
        <authorList>
            <person name="Gilbert D.G."/>
            <person name="Choi J.-H."/>
            <person name="Mockaitis K."/>
            <person name="Colbourne J."/>
            <person name="Pfrender M."/>
        </authorList>
    </citation>
    <scope>NUCLEOTIDE SEQUENCE [LARGE SCALE GENOMIC DNA]</scope>
    <source>
        <strain evidence="2 3">Xinb3</strain>
        <tissue evidence="2">Complete organism</tissue>
    </source>
</reference>
<keyword evidence="1" id="KW-0472">Membrane</keyword>
<accession>A0A162SAP2</accession>
<evidence type="ECO:0000313" key="3">
    <source>
        <dbReference type="Proteomes" id="UP000076858"/>
    </source>
</evidence>
<gene>
    <name evidence="2" type="ORF">APZ42_012014</name>
</gene>
<dbReference type="EMBL" id="LRGB01000079">
    <property type="protein sequence ID" value="KZS21136.1"/>
    <property type="molecule type" value="Genomic_DNA"/>
</dbReference>
<organism evidence="2 3">
    <name type="scientific">Daphnia magna</name>
    <dbReference type="NCBI Taxonomy" id="35525"/>
    <lineage>
        <taxon>Eukaryota</taxon>
        <taxon>Metazoa</taxon>
        <taxon>Ecdysozoa</taxon>
        <taxon>Arthropoda</taxon>
        <taxon>Crustacea</taxon>
        <taxon>Branchiopoda</taxon>
        <taxon>Diplostraca</taxon>
        <taxon>Cladocera</taxon>
        <taxon>Anomopoda</taxon>
        <taxon>Daphniidae</taxon>
        <taxon>Daphnia</taxon>
    </lineage>
</organism>
<proteinExistence type="predicted"/>
<protein>
    <submittedName>
        <fullName evidence="2">Uncharacterized protein</fullName>
    </submittedName>
</protein>